<sequence length="466" mass="54655">MLFFWSYLILIFFNFLIPTTDTDFGWHYRCGQEFISQGQLCVNNRFSYFLSQYQWGYSSFIYDVLLAGIYDWFGFWGVAVALAILVTLIVAIFYLAFRLSPTVFLSVGLFLLGSANIITIGFRPQVLSLLFFLFLLLLIKHLNSKRSRTIAINLIIICLLVLWTNSHPSFILGIGVYLLYSFWQVFKGQRLYLLMIFFGLCLPLINPLGVGVYTEIWHHYQTDLSKLIAEWTAPNRIMQGAMLVTYLTVFYVLIFKYKHRHELSIFYLVILSILLIIAFDAKRHVPLYWLLFFFILEHSEVLANALKHLKIPISLFNVSLISLLFFMALVNVQKLVPINNFKQWYCSHALVKLPYTQIEKYRKFKGNIFTMYEWGGYFIWQIPGSRVFVDGRMPAWITKSGKSPYTIYLEIIQAQPGWEKTLANYQTDLIFIKSGTFLDLELQENPRSQWLSRYHDSQVAIYQIKK</sequence>
<comment type="caution">
    <text evidence="2">The sequence shown here is derived from an EMBL/GenBank/DDBJ whole genome shotgun (WGS) entry which is preliminary data.</text>
</comment>
<name>A0A1F7KEJ9_9BACT</name>
<feature type="transmembrane region" description="Helical" evidence="1">
    <location>
        <begin position="237"/>
        <end position="257"/>
    </location>
</feature>
<feature type="transmembrane region" description="Helical" evidence="1">
    <location>
        <begin position="73"/>
        <end position="96"/>
    </location>
</feature>
<gene>
    <name evidence="2" type="ORF">A2209_01930</name>
</gene>
<organism evidence="2 3">
    <name type="scientific">Candidatus Roizmanbacteria bacterium RIFOXYA1_FULL_41_12</name>
    <dbReference type="NCBI Taxonomy" id="1802082"/>
    <lineage>
        <taxon>Bacteria</taxon>
        <taxon>Candidatus Roizmaniibacteriota</taxon>
    </lineage>
</organism>
<feature type="transmembrane region" description="Helical" evidence="1">
    <location>
        <begin position="193"/>
        <end position="217"/>
    </location>
</feature>
<dbReference type="EMBL" id="MGBG01000008">
    <property type="protein sequence ID" value="OGK66288.1"/>
    <property type="molecule type" value="Genomic_DNA"/>
</dbReference>
<protein>
    <recommendedName>
        <fullName evidence="4">Glycosyltransferase RgtA/B/C/D-like domain-containing protein</fullName>
    </recommendedName>
</protein>
<evidence type="ECO:0000313" key="3">
    <source>
        <dbReference type="Proteomes" id="UP000178450"/>
    </source>
</evidence>
<reference evidence="2 3" key="1">
    <citation type="journal article" date="2016" name="Nat. Commun.">
        <title>Thousands of microbial genomes shed light on interconnected biogeochemical processes in an aquifer system.</title>
        <authorList>
            <person name="Anantharaman K."/>
            <person name="Brown C.T."/>
            <person name="Hug L.A."/>
            <person name="Sharon I."/>
            <person name="Castelle C.J."/>
            <person name="Probst A.J."/>
            <person name="Thomas B.C."/>
            <person name="Singh A."/>
            <person name="Wilkins M.J."/>
            <person name="Karaoz U."/>
            <person name="Brodie E.L."/>
            <person name="Williams K.H."/>
            <person name="Hubbard S.S."/>
            <person name="Banfield J.F."/>
        </authorList>
    </citation>
    <scope>NUCLEOTIDE SEQUENCE [LARGE SCALE GENOMIC DNA]</scope>
</reference>
<dbReference type="AlphaFoldDB" id="A0A1F7KEJ9"/>
<feature type="transmembrane region" description="Helical" evidence="1">
    <location>
        <begin position="170"/>
        <end position="186"/>
    </location>
</feature>
<evidence type="ECO:0000313" key="2">
    <source>
        <dbReference type="EMBL" id="OGK66288.1"/>
    </source>
</evidence>
<feature type="transmembrane region" description="Helical" evidence="1">
    <location>
        <begin position="313"/>
        <end position="332"/>
    </location>
</feature>
<feature type="transmembrane region" description="Helical" evidence="1">
    <location>
        <begin position="287"/>
        <end position="306"/>
    </location>
</feature>
<evidence type="ECO:0000256" key="1">
    <source>
        <dbReference type="SAM" id="Phobius"/>
    </source>
</evidence>
<dbReference type="Proteomes" id="UP000178450">
    <property type="component" value="Unassembled WGS sequence"/>
</dbReference>
<feature type="transmembrane region" description="Helical" evidence="1">
    <location>
        <begin position="149"/>
        <end position="164"/>
    </location>
</feature>
<accession>A0A1F7KEJ9</accession>
<feature type="transmembrane region" description="Helical" evidence="1">
    <location>
        <begin position="264"/>
        <end position="281"/>
    </location>
</feature>
<keyword evidence="1" id="KW-0812">Transmembrane</keyword>
<keyword evidence="1" id="KW-1133">Transmembrane helix</keyword>
<evidence type="ECO:0008006" key="4">
    <source>
        <dbReference type="Google" id="ProtNLM"/>
    </source>
</evidence>
<feature type="transmembrane region" description="Helical" evidence="1">
    <location>
        <begin position="126"/>
        <end position="142"/>
    </location>
</feature>
<keyword evidence="1" id="KW-0472">Membrane</keyword>
<proteinExistence type="predicted"/>
<feature type="transmembrane region" description="Helical" evidence="1">
    <location>
        <begin position="103"/>
        <end position="120"/>
    </location>
</feature>